<dbReference type="GO" id="GO:0003824">
    <property type="term" value="F:catalytic activity"/>
    <property type="evidence" value="ECO:0007669"/>
    <property type="project" value="InterPro"/>
</dbReference>
<protein>
    <recommendedName>
        <fullName evidence="3">Endonuclease/exonuclease/phosphatase domain-containing protein</fullName>
    </recommendedName>
</protein>
<evidence type="ECO:0000256" key="2">
    <source>
        <dbReference type="SAM" id="MobiDB-lite"/>
    </source>
</evidence>
<evidence type="ECO:0000313" key="4">
    <source>
        <dbReference type="EMBL" id="KAG2207794.1"/>
    </source>
</evidence>
<feature type="compositionally biased region" description="Low complexity" evidence="2">
    <location>
        <begin position="211"/>
        <end position="233"/>
    </location>
</feature>
<keyword evidence="5" id="KW-1185">Reference proteome</keyword>
<feature type="domain" description="Endonuclease/exonuclease/phosphatase" evidence="3">
    <location>
        <begin position="547"/>
        <end position="656"/>
    </location>
</feature>
<feature type="compositionally biased region" description="Polar residues" evidence="2">
    <location>
        <begin position="31"/>
        <end position="57"/>
    </location>
</feature>
<feature type="region of interest" description="Disordered" evidence="2">
    <location>
        <begin position="205"/>
        <end position="264"/>
    </location>
</feature>
<dbReference type="Pfam" id="PF14529">
    <property type="entry name" value="Exo_endo_phos_2"/>
    <property type="match status" value="1"/>
</dbReference>
<organism evidence="4 5">
    <name type="scientific">Circinella minor</name>
    <dbReference type="NCBI Taxonomy" id="1195481"/>
    <lineage>
        <taxon>Eukaryota</taxon>
        <taxon>Fungi</taxon>
        <taxon>Fungi incertae sedis</taxon>
        <taxon>Mucoromycota</taxon>
        <taxon>Mucoromycotina</taxon>
        <taxon>Mucoromycetes</taxon>
        <taxon>Mucorales</taxon>
        <taxon>Lichtheimiaceae</taxon>
        <taxon>Circinella</taxon>
    </lineage>
</organism>
<feature type="coiled-coil region" evidence="1">
    <location>
        <begin position="132"/>
        <end position="159"/>
    </location>
</feature>
<feature type="region of interest" description="Disordered" evidence="2">
    <location>
        <begin position="31"/>
        <end position="80"/>
    </location>
</feature>
<feature type="non-terminal residue" evidence="4">
    <location>
        <position position="986"/>
    </location>
</feature>
<dbReference type="OrthoDB" id="2207231at2759"/>
<dbReference type="AlphaFoldDB" id="A0A8H7RAL8"/>
<feature type="compositionally biased region" description="Polar residues" evidence="2">
    <location>
        <begin position="68"/>
        <end position="80"/>
    </location>
</feature>
<dbReference type="InterPro" id="IPR036691">
    <property type="entry name" value="Endo/exonu/phosph_ase_sf"/>
</dbReference>
<dbReference type="PANTHER" id="PTHR19446">
    <property type="entry name" value="REVERSE TRANSCRIPTASES"/>
    <property type="match status" value="1"/>
</dbReference>
<feature type="compositionally biased region" description="Polar residues" evidence="2">
    <location>
        <begin position="245"/>
        <end position="254"/>
    </location>
</feature>
<feature type="non-terminal residue" evidence="4">
    <location>
        <position position="1"/>
    </location>
</feature>
<sequence>NNNVLTQRNTKNTPIRKTPRVIHKRRITIIQTHGSTSKIPLSSELSDRTTTSAVLNSQQQQQKHQQQEMDTSSPTDSLSQNGQELISSFVSIPDTEPRNSTQHEEMVPSSILDRMNMLEQEQKVQAGKLQYMQKLIEENEKLRTELAEARSQITKLQLAISSDVTPNNTPSDNPDTDLLMTGTIESRHAPSYKEWEQRKLELEEKKKNNQHQDQLRQQKQLAKIDQQQQQPQSKHQKHQLKATPSYANMTSKNVTPKKKTNMQPPSEKLLNWAHRIFQPASDVKGYTIVYIPSPNRTLHSEVRKALRLLNIQHERIIDIHFPAHGVVGLLIHASYEKELRSLLSQAKITPKDTFNPTASSTIGDPELLKKLNEDERATEAKKLHQERMLAICLHMPKKHLGVAVIRYFASLPTDNPLHIGEEYWNKFQEKNPKPRHRSRQFLVSSDDARQLTIGLFNATGVEKSPDEIINFCTYNKIDIILLTETYLLRGRFYTDWLQYHNYATQNESQPRGQGGLSLLARPDLNLHIHHHTNDNPHILSFRIGTYTFHGVYLPPSLDDTTCLNILDNLDINHHTIIFGDLNARLTTLLGDHHKNKRGTEVLEPWLFANGLHIWNSSLTRGQPTFRTATGNSIIDLFISHRSAIDQPELKIYDQHSLNSCHHICTFAFTPYIPWQPLPTTNASRQHWKLQRLTDLEVKNLYISTFNANIKGINVLLDRDNFLNNSHQSLTNAALIEQLGHDLTSAIHDALDNSVKRGNIRPRHWNWFWTSDLQDKVDHRESMYRKWRQAPNNIIIRAKLWNKYTHACDVFNKEINRTRRRTWKQHCEKLCNADVSEANSIIKRMRKNRQTCHTFSHPEGPQAAADMMVNHLASVFGGDYSTLKRPIPYSHIMENTNITPTDDLFTDIEIAAIIGKLGSRKAPGNDHITGAMLKPIALPLSTVLSKFFKLCWNWSYIPLSWRTAQVVPIYKKDDPTIANNYRPISLT</sequence>
<dbReference type="Gene3D" id="3.60.10.10">
    <property type="entry name" value="Endonuclease/exonuclease/phosphatase"/>
    <property type="match status" value="1"/>
</dbReference>
<dbReference type="Proteomes" id="UP000646827">
    <property type="component" value="Unassembled WGS sequence"/>
</dbReference>
<evidence type="ECO:0000256" key="1">
    <source>
        <dbReference type="SAM" id="Coils"/>
    </source>
</evidence>
<dbReference type="EMBL" id="JAEPRB010001104">
    <property type="protein sequence ID" value="KAG2207794.1"/>
    <property type="molecule type" value="Genomic_DNA"/>
</dbReference>
<gene>
    <name evidence="4" type="ORF">INT45_011503</name>
</gene>
<evidence type="ECO:0000313" key="5">
    <source>
        <dbReference type="Proteomes" id="UP000646827"/>
    </source>
</evidence>
<reference evidence="4 5" key="1">
    <citation type="submission" date="2020-12" db="EMBL/GenBank/DDBJ databases">
        <title>Metabolic potential, ecology and presence of endohyphal bacteria is reflected in genomic diversity of Mucoromycotina.</title>
        <authorList>
            <person name="Muszewska A."/>
            <person name="Okrasinska A."/>
            <person name="Steczkiewicz K."/>
            <person name="Drgas O."/>
            <person name="Orlowska M."/>
            <person name="Perlinska-Lenart U."/>
            <person name="Aleksandrzak-Piekarczyk T."/>
            <person name="Szatraj K."/>
            <person name="Zielenkiewicz U."/>
            <person name="Pilsyk S."/>
            <person name="Malc E."/>
            <person name="Mieczkowski P."/>
            <person name="Kruszewska J.S."/>
            <person name="Biernat P."/>
            <person name="Pawlowska J."/>
        </authorList>
    </citation>
    <scope>NUCLEOTIDE SEQUENCE [LARGE SCALE GENOMIC DNA]</scope>
    <source>
        <strain evidence="4 5">CBS 142.35</strain>
    </source>
</reference>
<dbReference type="SUPFAM" id="SSF56219">
    <property type="entry name" value="DNase I-like"/>
    <property type="match status" value="1"/>
</dbReference>
<evidence type="ECO:0000259" key="3">
    <source>
        <dbReference type="Pfam" id="PF14529"/>
    </source>
</evidence>
<keyword evidence="1" id="KW-0175">Coiled coil</keyword>
<accession>A0A8H7RAL8</accession>
<proteinExistence type="predicted"/>
<name>A0A8H7RAL8_9FUNG</name>
<comment type="caution">
    <text evidence="4">The sequence shown here is derived from an EMBL/GenBank/DDBJ whole genome shotgun (WGS) entry which is preliminary data.</text>
</comment>
<dbReference type="InterPro" id="IPR005135">
    <property type="entry name" value="Endo/exonuclease/phosphatase"/>
</dbReference>